<proteinExistence type="predicted"/>
<dbReference type="AlphaFoldDB" id="A0A1H4PFY1"/>
<evidence type="ECO:0000313" key="3">
    <source>
        <dbReference type="Proteomes" id="UP000182409"/>
    </source>
</evidence>
<reference evidence="2 3" key="1">
    <citation type="submission" date="2016-10" db="EMBL/GenBank/DDBJ databases">
        <authorList>
            <person name="de Groot N.N."/>
        </authorList>
    </citation>
    <scope>NUCLEOTIDE SEQUENCE [LARGE SCALE GENOMIC DNA]</scope>
    <source>
        <strain evidence="2 3">AB35.6</strain>
    </source>
</reference>
<organism evidence="2 3">
    <name type="scientific">Terriglobus roseus</name>
    <dbReference type="NCBI Taxonomy" id="392734"/>
    <lineage>
        <taxon>Bacteria</taxon>
        <taxon>Pseudomonadati</taxon>
        <taxon>Acidobacteriota</taxon>
        <taxon>Terriglobia</taxon>
        <taxon>Terriglobales</taxon>
        <taxon>Acidobacteriaceae</taxon>
        <taxon>Terriglobus</taxon>
    </lineage>
</organism>
<keyword evidence="1" id="KW-0812">Transmembrane</keyword>
<evidence type="ECO:0000313" key="2">
    <source>
        <dbReference type="EMBL" id="SEC06333.1"/>
    </source>
</evidence>
<name>A0A1H4PFY1_9BACT</name>
<keyword evidence="1" id="KW-0472">Membrane</keyword>
<keyword evidence="1" id="KW-1133">Transmembrane helix</keyword>
<accession>A0A1H4PFY1</accession>
<evidence type="ECO:0000256" key="1">
    <source>
        <dbReference type="SAM" id="Phobius"/>
    </source>
</evidence>
<dbReference type="EMBL" id="FNSD01000001">
    <property type="protein sequence ID" value="SEC06333.1"/>
    <property type="molecule type" value="Genomic_DNA"/>
</dbReference>
<feature type="transmembrane region" description="Helical" evidence="1">
    <location>
        <begin position="16"/>
        <end position="34"/>
    </location>
</feature>
<protein>
    <recommendedName>
        <fullName evidence="4">PH domain-containing protein</fullName>
    </recommendedName>
</protein>
<evidence type="ECO:0008006" key="4">
    <source>
        <dbReference type="Google" id="ProtNLM"/>
    </source>
</evidence>
<gene>
    <name evidence="2" type="ORF">SAMN05443244_2550</name>
</gene>
<feature type="transmembrane region" description="Helical" evidence="1">
    <location>
        <begin position="40"/>
        <end position="64"/>
    </location>
</feature>
<sequence>MSARKEVTFGSRPKILFVRISQCAVALCFIAVLFDGQSVASLVLMGVPLLFFETYMSGMVLARLSDDGLAYKRLGTWKELRWTEFAYGGVSPLGTIRVKLPSQPIWRRYLLLLVPNPPLEDQEAFLPGARRFCEIMEPPSGRTN</sequence>
<dbReference type="Proteomes" id="UP000182409">
    <property type="component" value="Unassembled WGS sequence"/>
</dbReference>